<evidence type="ECO:0000256" key="8">
    <source>
        <dbReference type="ARBA" id="ARBA00049934"/>
    </source>
</evidence>
<keyword evidence="3" id="KW-0004">4Fe-4S</keyword>
<evidence type="ECO:0000256" key="2">
    <source>
        <dbReference type="ARBA" id="ARBA00011032"/>
    </source>
</evidence>
<evidence type="ECO:0000256" key="1">
    <source>
        <dbReference type="ARBA" id="ARBA00001966"/>
    </source>
</evidence>
<dbReference type="SUPFAM" id="SSF48310">
    <property type="entry name" value="Aldehyde ferredoxin oxidoreductase, C-terminal domains"/>
    <property type="match status" value="1"/>
</dbReference>
<protein>
    <submittedName>
        <fullName evidence="10">Aldehyde:ferredoxin oxidoreductase</fullName>
    </submittedName>
</protein>
<evidence type="ECO:0000256" key="5">
    <source>
        <dbReference type="ARBA" id="ARBA00023002"/>
    </source>
</evidence>
<comment type="caution">
    <text evidence="10">The sequence shown here is derived from an EMBL/GenBank/DDBJ whole genome shotgun (WGS) entry which is preliminary data.</text>
</comment>
<dbReference type="GO" id="GO:0051539">
    <property type="term" value="F:4 iron, 4 sulfur cluster binding"/>
    <property type="evidence" value="ECO:0007669"/>
    <property type="project" value="UniProtKB-KW"/>
</dbReference>
<keyword evidence="5" id="KW-0560">Oxidoreductase</keyword>
<keyword evidence="6" id="KW-0408">Iron</keyword>
<dbReference type="EMBL" id="DRKW01000263">
    <property type="protein sequence ID" value="HEB74455.1"/>
    <property type="molecule type" value="Genomic_DNA"/>
</dbReference>
<dbReference type="InterPro" id="IPR013983">
    <property type="entry name" value="Ald_Fedxn_OxRdtase_N"/>
</dbReference>
<organism evidence="10">
    <name type="scientific">Desulfofervidus auxilii</name>
    <dbReference type="NCBI Taxonomy" id="1621989"/>
    <lineage>
        <taxon>Bacteria</taxon>
        <taxon>Pseudomonadati</taxon>
        <taxon>Thermodesulfobacteriota</taxon>
        <taxon>Candidatus Desulfofervidia</taxon>
        <taxon>Candidatus Desulfofervidales</taxon>
        <taxon>Candidatus Desulfofervidaceae</taxon>
        <taxon>Candidatus Desulfofervidus</taxon>
    </lineage>
</organism>
<dbReference type="GO" id="GO:0009055">
    <property type="term" value="F:electron transfer activity"/>
    <property type="evidence" value="ECO:0007669"/>
    <property type="project" value="InterPro"/>
</dbReference>
<evidence type="ECO:0000256" key="3">
    <source>
        <dbReference type="ARBA" id="ARBA00022485"/>
    </source>
</evidence>
<dbReference type="AlphaFoldDB" id="A0A7V1I4S6"/>
<dbReference type="InterPro" id="IPR001203">
    <property type="entry name" value="OxRdtase_Ald_Fedxn_C"/>
</dbReference>
<evidence type="ECO:0000256" key="7">
    <source>
        <dbReference type="ARBA" id="ARBA00023014"/>
    </source>
</evidence>
<dbReference type="InterPro" id="IPR036503">
    <property type="entry name" value="Ald_Fedxn_OxRdtase_N_sf"/>
</dbReference>
<dbReference type="PANTHER" id="PTHR30038:SF7">
    <property type="entry name" value="TUNGSTEN-CONTAINING GLYCERALDEHYDE-3-PHOSPHATE:FERREDOXIN OXIDOREDUCTASE"/>
    <property type="match status" value="1"/>
</dbReference>
<evidence type="ECO:0000256" key="6">
    <source>
        <dbReference type="ARBA" id="ARBA00023004"/>
    </source>
</evidence>
<dbReference type="Proteomes" id="UP000886268">
    <property type="component" value="Unassembled WGS sequence"/>
</dbReference>
<dbReference type="InterPro" id="IPR013985">
    <property type="entry name" value="Ald_Fedxn_OxRdtase_dom3"/>
</dbReference>
<dbReference type="GO" id="GO:0016625">
    <property type="term" value="F:oxidoreductase activity, acting on the aldehyde or oxo group of donors, iron-sulfur protein as acceptor"/>
    <property type="evidence" value="ECO:0007669"/>
    <property type="project" value="InterPro"/>
</dbReference>
<comment type="cofactor">
    <cofactor evidence="8">
        <name>tungstopterin</name>
        <dbReference type="ChEBI" id="CHEBI:30402"/>
    </cofactor>
</comment>
<dbReference type="Gene3D" id="1.10.599.10">
    <property type="entry name" value="Aldehyde Ferredoxin Oxidoreductase Protein, subunit A, domain 3"/>
    <property type="match status" value="1"/>
</dbReference>
<dbReference type="SMART" id="SM00790">
    <property type="entry name" value="AFOR_N"/>
    <property type="match status" value="1"/>
</dbReference>
<evidence type="ECO:0000313" key="10">
    <source>
        <dbReference type="EMBL" id="HEB74455.1"/>
    </source>
</evidence>
<evidence type="ECO:0000256" key="4">
    <source>
        <dbReference type="ARBA" id="ARBA00022723"/>
    </source>
</evidence>
<dbReference type="PANTHER" id="PTHR30038">
    <property type="entry name" value="ALDEHYDE FERREDOXIN OXIDOREDUCTASE"/>
    <property type="match status" value="1"/>
</dbReference>
<gene>
    <name evidence="10" type="ORF">ENJ03_04470</name>
</gene>
<comment type="cofactor">
    <cofactor evidence="1">
        <name>[4Fe-4S] cluster</name>
        <dbReference type="ChEBI" id="CHEBI:49883"/>
    </cofactor>
</comment>
<dbReference type="InterPro" id="IPR051919">
    <property type="entry name" value="W-dependent_AOR"/>
</dbReference>
<accession>A0A7V1I4S6</accession>
<dbReference type="SUPFAM" id="SSF56228">
    <property type="entry name" value="Aldehyde ferredoxin oxidoreductase, N-terminal domain"/>
    <property type="match status" value="1"/>
</dbReference>
<sequence>KEIPEEITKKFLGGRGINIHLLYNHVTPEIDPLSPQNPLIIGPGILTGLKGIGASRCNISGKSPETGLLGDANIGGHFGAFMKRTGIDCLFITGASKKPIYIHLDNGGIRIEDAKDLWGKSTKETNTILKRRYGPSSQSISIGIAGENLVRFACIINRKKNAAGRTGLGCLMGAKKIKAIVVSGEKSIKPKDENGFHDLVKSLQEKLKKEPLVNVLSQFGSVHLFNLINQQIGMGRAYNGLSTTFPENKDISPEILKEKYYTGKAGCFSCPVACQHRYKTGEVKGEGPEYTILASFGPVVGIKNIETVLYINDLINSYGLDASSTANLIAWAIELFKKGLIDENVTNGLKLDWGDEKTIIELIHQIAHRDGFGNLLAEGAKAAVNKLGEETAKYLIWTKYLPQSDPVDLRYLPAYALGNAVASRGSDHLRSRPTWEAYGLSEDQLKAIYGGFVSANPRSCEGKGRVIWWWETYLSLFDALGLCKLIAFHCRPGLLDFQFFSELIQHSTGLNLTPEEIFEVGERIVTLERMFIVREGIRRKDDSPPQRYFESLNDLRLDREKFEQMLDEYYQLRGFDKEGKPLEETIKRLGLK</sequence>
<keyword evidence="4" id="KW-0479">Metal-binding</keyword>
<proteinExistence type="inferred from homology"/>
<dbReference type="Gene3D" id="3.60.9.10">
    <property type="entry name" value="Aldehyde ferredoxin oxidoreductase, N-terminal domain"/>
    <property type="match status" value="1"/>
</dbReference>
<dbReference type="InterPro" id="IPR013984">
    <property type="entry name" value="Ald_Fedxn_OxRdtase_dom2"/>
</dbReference>
<dbReference type="GO" id="GO:0046872">
    <property type="term" value="F:metal ion binding"/>
    <property type="evidence" value="ECO:0007669"/>
    <property type="project" value="UniProtKB-KW"/>
</dbReference>
<dbReference type="Gene3D" id="1.10.569.10">
    <property type="entry name" value="Aldehyde Ferredoxin Oxidoreductase Protein, subunit A, domain 2"/>
    <property type="match status" value="1"/>
</dbReference>
<dbReference type="Pfam" id="PF01314">
    <property type="entry name" value="AFOR_C"/>
    <property type="match status" value="1"/>
</dbReference>
<evidence type="ECO:0000259" key="9">
    <source>
        <dbReference type="SMART" id="SM00790"/>
    </source>
</evidence>
<comment type="similarity">
    <text evidence="2">Belongs to the AOR/FOR family.</text>
</comment>
<dbReference type="Pfam" id="PF02730">
    <property type="entry name" value="AFOR_N"/>
    <property type="match status" value="1"/>
</dbReference>
<feature type="non-terminal residue" evidence="10">
    <location>
        <position position="1"/>
    </location>
</feature>
<keyword evidence="7" id="KW-0411">Iron-sulfur</keyword>
<name>A0A7V1I4S6_DESA2</name>
<dbReference type="InterPro" id="IPR036021">
    <property type="entry name" value="Tungsten_al_ferr_oxy-like_C"/>
</dbReference>
<feature type="domain" description="Aldehyde ferredoxin oxidoreductase N-terminal" evidence="9">
    <location>
        <begin position="1"/>
        <end position="186"/>
    </location>
</feature>
<reference evidence="10" key="1">
    <citation type="journal article" date="2020" name="mSystems">
        <title>Genome- and Community-Level Interaction Insights into Carbon Utilization and Element Cycling Functions of Hydrothermarchaeota in Hydrothermal Sediment.</title>
        <authorList>
            <person name="Zhou Z."/>
            <person name="Liu Y."/>
            <person name="Xu W."/>
            <person name="Pan J."/>
            <person name="Luo Z.H."/>
            <person name="Li M."/>
        </authorList>
    </citation>
    <scope>NUCLEOTIDE SEQUENCE [LARGE SCALE GENOMIC DNA]</scope>
    <source>
        <strain evidence="10">HyVt-45</strain>
    </source>
</reference>